<keyword evidence="3" id="KW-1185">Reference proteome</keyword>
<dbReference type="Pfam" id="PF00651">
    <property type="entry name" value="BTB"/>
    <property type="match status" value="1"/>
</dbReference>
<gene>
    <name evidence="2" type="ORF">L345_18141</name>
</gene>
<name>V8N1J6_OPHHA</name>
<dbReference type="InterPro" id="IPR000210">
    <property type="entry name" value="BTB/POZ_dom"/>
</dbReference>
<comment type="caution">
    <text evidence="2">The sequence shown here is derived from an EMBL/GenBank/DDBJ whole genome shotgun (WGS) entry which is preliminary data.</text>
</comment>
<organism evidence="2 3">
    <name type="scientific">Ophiophagus hannah</name>
    <name type="common">King cobra</name>
    <name type="synonym">Naja hannah</name>
    <dbReference type="NCBI Taxonomy" id="8665"/>
    <lineage>
        <taxon>Eukaryota</taxon>
        <taxon>Metazoa</taxon>
        <taxon>Chordata</taxon>
        <taxon>Craniata</taxon>
        <taxon>Vertebrata</taxon>
        <taxon>Euteleostomi</taxon>
        <taxon>Lepidosauria</taxon>
        <taxon>Squamata</taxon>
        <taxon>Bifurcata</taxon>
        <taxon>Unidentata</taxon>
        <taxon>Episquamata</taxon>
        <taxon>Toxicofera</taxon>
        <taxon>Serpentes</taxon>
        <taxon>Colubroidea</taxon>
        <taxon>Elapidae</taxon>
        <taxon>Elapinae</taxon>
        <taxon>Ophiophagus</taxon>
    </lineage>
</organism>
<dbReference type="Gene3D" id="3.30.710.10">
    <property type="entry name" value="Potassium Channel Kv1.1, Chain A"/>
    <property type="match status" value="1"/>
</dbReference>
<dbReference type="InterPro" id="IPR011333">
    <property type="entry name" value="SKP1/BTB/POZ_sf"/>
</dbReference>
<dbReference type="OrthoDB" id="45365at2759"/>
<dbReference type="AlphaFoldDB" id="V8N1J6"/>
<dbReference type="PROSITE" id="PS50097">
    <property type="entry name" value="BTB"/>
    <property type="match status" value="1"/>
</dbReference>
<accession>V8N1J6</accession>
<proteinExistence type="predicted"/>
<reference evidence="2 3" key="1">
    <citation type="journal article" date="2013" name="Proc. Natl. Acad. Sci. U.S.A.">
        <title>The king cobra genome reveals dynamic gene evolution and adaptation in the snake venom system.</title>
        <authorList>
            <person name="Vonk F.J."/>
            <person name="Casewell N.R."/>
            <person name="Henkel C.V."/>
            <person name="Heimberg A.M."/>
            <person name="Jansen H.J."/>
            <person name="McCleary R.J."/>
            <person name="Kerkkamp H.M."/>
            <person name="Vos R.A."/>
            <person name="Guerreiro I."/>
            <person name="Calvete J.J."/>
            <person name="Wuster W."/>
            <person name="Woods A.E."/>
            <person name="Logan J.M."/>
            <person name="Harrison R.A."/>
            <person name="Castoe T.A."/>
            <person name="de Koning A.P."/>
            <person name="Pollock D.D."/>
            <person name="Yandell M."/>
            <person name="Calderon D."/>
            <person name="Renjifo C."/>
            <person name="Currier R.B."/>
            <person name="Salgado D."/>
            <person name="Pla D."/>
            <person name="Sanz L."/>
            <person name="Hyder A.S."/>
            <person name="Ribeiro J.M."/>
            <person name="Arntzen J.W."/>
            <person name="van den Thillart G.E."/>
            <person name="Boetzer M."/>
            <person name="Pirovano W."/>
            <person name="Dirks R.P."/>
            <person name="Spaink H.P."/>
            <person name="Duboule D."/>
            <person name="McGlinn E."/>
            <person name="Kini R.M."/>
            <person name="Richardson M.K."/>
        </authorList>
    </citation>
    <scope>NUCLEOTIDE SEQUENCE</scope>
    <source>
        <tissue evidence="2">Blood</tissue>
    </source>
</reference>
<dbReference type="EMBL" id="AZIM01038390">
    <property type="protein sequence ID" value="ETE56149.1"/>
    <property type="molecule type" value="Genomic_DNA"/>
</dbReference>
<evidence type="ECO:0000313" key="3">
    <source>
        <dbReference type="Proteomes" id="UP000018936"/>
    </source>
</evidence>
<feature type="domain" description="BTB" evidence="1">
    <location>
        <begin position="1"/>
        <end position="40"/>
    </location>
</feature>
<feature type="non-terminal residue" evidence="2">
    <location>
        <position position="64"/>
    </location>
</feature>
<evidence type="ECO:0000259" key="1">
    <source>
        <dbReference type="PROSITE" id="PS50097"/>
    </source>
</evidence>
<dbReference type="Proteomes" id="UP000018936">
    <property type="component" value="Unassembled WGS sequence"/>
</dbReference>
<sequence length="64" mass="7436">MFSNSFRESQDGEVLLQDMDPSIIQTVIQYYYTEEIELTPEIAENLYEAASRLQILPMLETCSK</sequence>
<dbReference type="SUPFAM" id="SSF54695">
    <property type="entry name" value="POZ domain"/>
    <property type="match status" value="1"/>
</dbReference>
<protein>
    <recommendedName>
        <fullName evidence="1">BTB domain-containing protein</fullName>
    </recommendedName>
</protein>
<evidence type="ECO:0000313" key="2">
    <source>
        <dbReference type="EMBL" id="ETE56149.1"/>
    </source>
</evidence>